<reference evidence="4 5" key="1">
    <citation type="submission" date="2022-08" db="EMBL/GenBank/DDBJ databases">
        <title>Reclassification of Massilia species as members of the genera Telluria, Duganella, Pseudoduganella, Mokoshia gen. nov. and Zemynaea gen. nov. using orthogonal and non-orthogonal genome-based approaches.</title>
        <authorList>
            <person name="Bowman J.P."/>
        </authorList>
    </citation>
    <scope>NUCLEOTIDE SEQUENCE [LARGE SCALE GENOMIC DNA]</scope>
    <source>
        <strain evidence="4 5">JCM 31316</strain>
    </source>
</reference>
<keyword evidence="5" id="KW-1185">Reference proteome</keyword>
<gene>
    <name evidence="4" type="ORF">NX784_07740</name>
</gene>
<evidence type="ECO:0000256" key="2">
    <source>
        <dbReference type="ARBA" id="ARBA00023002"/>
    </source>
</evidence>
<dbReference type="RefSeq" id="WP_258816076.1">
    <property type="nucleotide sequence ID" value="NZ_JANUGW010000004.1"/>
</dbReference>
<feature type="domain" description="Flavodoxin-like fold" evidence="3">
    <location>
        <begin position="3"/>
        <end position="212"/>
    </location>
</feature>
<evidence type="ECO:0000313" key="4">
    <source>
        <dbReference type="EMBL" id="MCS0581479.1"/>
    </source>
</evidence>
<dbReference type="InterPro" id="IPR003680">
    <property type="entry name" value="Flavodoxin_fold"/>
</dbReference>
<evidence type="ECO:0000256" key="1">
    <source>
        <dbReference type="ARBA" id="ARBA00006252"/>
    </source>
</evidence>
<dbReference type="Pfam" id="PF02525">
    <property type="entry name" value="Flavodoxin_2"/>
    <property type="match status" value="1"/>
</dbReference>
<dbReference type="Proteomes" id="UP001204151">
    <property type="component" value="Unassembled WGS sequence"/>
</dbReference>
<protein>
    <submittedName>
        <fullName evidence="4">NAD(P)H-dependent oxidoreductase</fullName>
    </submittedName>
</protein>
<sequence length="256" mass="28027">MMKTVLIVHAHPDPRSLTAQLARAARAELRAQGHEVIQSDLYAMGWKAVYDERDFPDRVDHEHLSFVAESGHAFSSGTQPDDVRAEQAKLMAADAVVFQFPLWWFGMPAIMKGWIDRVYAYGLAYGWQGAGNRHRYGEGGFAGKRALLSVTTGGPAEDYGPRGINGQLDELLFPITHGTLFFPGMEVLPTYAVHGTGRIDADGVERAKAGLAARMRTLFSDAPMPFRPQNGGDYPDRHVLGADVAPGVTGLRAHLR</sequence>
<dbReference type="PANTHER" id="PTHR10204:SF34">
    <property type="entry name" value="NAD(P)H DEHYDROGENASE [QUINONE] 1 ISOFORM 1"/>
    <property type="match status" value="1"/>
</dbReference>
<dbReference type="PANTHER" id="PTHR10204">
    <property type="entry name" value="NAD P H OXIDOREDUCTASE-RELATED"/>
    <property type="match status" value="1"/>
</dbReference>
<dbReference type="Gene3D" id="3.40.50.360">
    <property type="match status" value="1"/>
</dbReference>
<dbReference type="InterPro" id="IPR029039">
    <property type="entry name" value="Flavoprotein-like_sf"/>
</dbReference>
<dbReference type="SUPFAM" id="SSF52218">
    <property type="entry name" value="Flavoproteins"/>
    <property type="match status" value="1"/>
</dbReference>
<accession>A0ABT1ZP52</accession>
<name>A0ABT1ZP52_9BURK</name>
<evidence type="ECO:0000259" key="3">
    <source>
        <dbReference type="Pfam" id="PF02525"/>
    </source>
</evidence>
<dbReference type="InterPro" id="IPR051545">
    <property type="entry name" value="NAD(P)H_dehydrogenase_qn"/>
</dbReference>
<organism evidence="4 5">
    <name type="scientific">Massilia pinisoli</name>
    <dbReference type="NCBI Taxonomy" id="1772194"/>
    <lineage>
        <taxon>Bacteria</taxon>
        <taxon>Pseudomonadati</taxon>
        <taxon>Pseudomonadota</taxon>
        <taxon>Betaproteobacteria</taxon>
        <taxon>Burkholderiales</taxon>
        <taxon>Oxalobacteraceae</taxon>
        <taxon>Telluria group</taxon>
        <taxon>Massilia</taxon>
    </lineage>
</organism>
<dbReference type="EMBL" id="JANUGW010000004">
    <property type="protein sequence ID" value="MCS0581479.1"/>
    <property type="molecule type" value="Genomic_DNA"/>
</dbReference>
<comment type="caution">
    <text evidence="4">The sequence shown here is derived from an EMBL/GenBank/DDBJ whole genome shotgun (WGS) entry which is preliminary data.</text>
</comment>
<comment type="similarity">
    <text evidence="1">Belongs to the NAD(P)H dehydrogenase (quinone) family.</text>
</comment>
<proteinExistence type="inferred from homology"/>
<evidence type="ECO:0000313" key="5">
    <source>
        <dbReference type="Proteomes" id="UP001204151"/>
    </source>
</evidence>
<keyword evidence="2" id="KW-0560">Oxidoreductase</keyword>